<name>X0ZK20_9ZZZZ</name>
<evidence type="ECO:0000313" key="7">
    <source>
        <dbReference type="EMBL" id="GAG69970.1"/>
    </source>
</evidence>
<dbReference type="PANTHER" id="PTHR12592">
    <property type="entry name" value="ATP-DEPENDENT (S)-NAD(P)H-HYDRATE DEHYDRATASE FAMILY MEMBER"/>
    <property type="match status" value="1"/>
</dbReference>
<accession>X0ZK20</accession>
<feature type="domain" description="YjeF C-terminal" evidence="6">
    <location>
        <begin position="1"/>
        <end position="158"/>
    </location>
</feature>
<keyword evidence="1" id="KW-0547">Nucleotide-binding</keyword>
<dbReference type="GO" id="GO:0005524">
    <property type="term" value="F:ATP binding"/>
    <property type="evidence" value="ECO:0007669"/>
    <property type="project" value="UniProtKB-KW"/>
</dbReference>
<dbReference type="InterPro" id="IPR000631">
    <property type="entry name" value="CARKD"/>
</dbReference>
<gene>
    <name evidence="7" type="ORF">S01H4_05238</name>
</gene>
<dbReference type="SUPFAM" id="SSF53613">
    <property type="entry name" value="Ribokinase-like"/>
    <property type="match status" value="1"/>
</dbReference>
<dbReference type="Pfam" id="PF01256">
    <property type="entry name" value="Carb_kinase"/>
    <property type="match status" value="1"/>
</dbReference>
<organism evidence="7">
    <name type="scientific">marine sediment metagenome</name>
    <dbReference type="NCBI Taxonomy" id="412755"/>
    <lineage>
        <taxon>unclassified sequences</taxon>
        <taxon>metagenomes</taxon>
        <taxon>ecological metagenomes</taxon>
    </lineage>
</organism>
<sequence>MLVVGGSSRYIGAPALVSLAALRSGVDLAIIAAPEKVAWTKNSFSPDLITIKLPCRDLEPSALSELRNEFKLSTAVVVGPGLGTLAKTRDAVIELTRTLKEAHPNLPALFDADGLKALASERGLLQGMHWVLTPHAREFELLTGVDLPADINGRAQQV</sequence>
<comment type="caution">
    <text evidence="7">The sequence shown here is derived from an EMBL/GenBank/DDBJ whole genome shotgun (WGS) entry which is preliminary data.</text>
</comment>
<dbReference type="GO" id="GO:0110051">
    <property type="term" value="P:metabolite repair"/>
    <property type="evidence" value="ECO:0007669"/>
    <property type="project" value="TreeGrafter"/>
</dbReference>
<dbReference type="CDD" id="cd01171">
    <property type="entry name" value="YXKO-related"/>
    <property type="match status" value="1"/>
</dbReference>
<evidence type="ECO:0000256" key="4">
    <source>
        <dbReference type="ARBA" id="ARBA00023027"/>
    </source>
</evidence>
<evidence type="ECO:0000256" key="3">
    <source>
        <dbReference type="ARBA" id="ARBA00022857"/>
    </source>
</evidence>
<dbReference type="PROSITE" id="PS51383">
    <property type="entry name" value="YJEF_C_3"/>
    <property type="match status" value="1"/>
</dbReference>
<evidence type="ECO:0000259" key="6">
    <source>
        <dbReference type="PROSITE" id="PS51383"/>
    </source>
</evidence>
<keyword evidence="3" id="KW-0521">NADP</keyword>
<dbReference type="Gene3D" id="3.40.1190.20">
    <property type="match status" value="1"/>
</dbReference>
<dbReference type="PANTHER" id="PTHR12592:SF0">
    <property type="entry name" value="ATP-DEPENDENT (S)-NAD(P)H-HYDRATE DEHYDRATASE"/>
    <property type="match status" value="1"/>
</dbReference>
<evidence type="ECO:0000256" key="5">
    <source>
        <dbReference type="ARBA" id="ARBA00023239"/>
    </source>
</evidence>
<keyword evidence="2" id="KW-0067">ATP-binding</keyword>
<feature type="non-terminal residue" evidence="7">
    <location>
        <position position="158"/>
    </location>
</feature>
<dbReference type="GO" id="GO:0016836">
    <property type="term" value="F:hydro-lyase activity"/>
    <property type="evidence" value="ECO:0007669"/>
    <property type="project" value="InterPro"/>
</dbReference>
<dbReference type="InterPro" id="IPR029056">
    <property type="entry name" value="Ribokinase-like"/>
</dbReference>
<evidence type="ECO:0000256" key="2">
    <source>
        <dbReference type="ARBA" id="ARBA00022840"/>
    </source>
</evidence>
<reference evidence="7" key="1">
    <citation type="journal article" date="2014" name="Front. Microbiol.">
        <title>High frequency of phylogenetically diverse reductive dehalogenase-homologous genes in deep subseafloor sedimentary metagenomes.</title>
        <authorList>
            <person name="Kawai M."/>
            <person name="Futagami T."/>
            <person name="Toyoda A."/>
            <person name="Takaki Y."/>
            <person name="Nishi S."/>
            <person name="Hori S."/>
            <person name="Arai W."/>
            <person name="Tsubouchi T."/>
            <person name="Morono Y."/>
            <person name="Uchiyama I."/>
            <person name="Ito T."/>
            <person name="Fujiyama A."/>
            <person name="Inagaki F."/>
            <person name="Takami H."/>
        </authorList>
    </citation>
    <scope>NUCLEOTIDE SEQUENCE</scope>
    <source>
        <strain evidence="7">Expedition CK06-06</strain>
    </source>
</reference>
<keyword evidence="4" id="KW-0520">NAD</keyword>
<dbReference type="EMBL" id="BART01001496">
    <property type="protein sequence ID" value="GAG69970.1"/>
    <property type="molecule type" value="Genomic_DNA"/>
</dbReference>
<dbReference type="AlphaFoldDB" id="X0ZK20"/>
<evidence type="ECO:0000256" key="1">
    <source>
        <dbReference type="ARBA" id="ARBA00022741"/>
    </source>
</evidence>
<proteinExistence type="predicted"/>
<keyword evidence="5" id="KW-0456">Lyase</keyword>
<protein>
    <recommendedName>
        <fullName evidence="6">YjeF C-terminal domain-containing protein</fullName>
    </recommendedName>
</protein>